<name>A0ACC3Z1H8_COLTU</name>
<reference evidence="1 2" key="1">
    <citation type="journal article" date="2020" name="Phytopathology">
        <title>Genome Sequence Resources of Colletotrichum truncatum, C. plurivorum, C. musicola, and C. sojae: Four Species Pathogenic to Soybean (Glycine max).</title>
        <authorList>
            <person name="Rogerio F."/>
            <person name="Boufleur T.R."/>
            <person name="Ciampi-Guillardi M."/>
            <person name="Sukno S.A."/>
            <person name="Thon M.R."/>
            <person name="Massola Junior N.S."/>
            <person name="Baroncelli R."/>
        </authorList>
    </citation>
    <scope>NUCLEOTIDE SEQUENCE [LARGE SCALE GENOMIC DNA]</scope>
    <source>
        <strain evidence="1 2">CMES1059</strain>
    </source>
</reference>
<evidence type="ECO:0000313" key="2">
    <source>
        <dbReference type="Proteomes" id="UP000805649"/>
    </source>
</evidence>
<accession>A0ACC3Z1H8</accession>
<keyword evidence="2" id="KW-1185">Reference proteome</keyword>
<dbReference type="EMBL" id="VUJX02000004">
    <property type="protein sequence ID" value="KAL0937940.1"/>
    <property type="molecule type" value="Genomic_DNA"/>
</dbReference>
<organism evidence="1 2">
    <name type="scientific">Colletotrichum truncatum</name>
    <name type="common">Anthracnose fungus</name>
    <name type="synonym">Colletotrichum capsici</name>
    <dbReference type="NCBI Taxonomy" id="5467"/>
    <lineage>
        <taxon>Eukaryota</taxon>
        <taxon>Fungi</taxon>
        <taxon>Dikarya</taxon>
        <taxon>Ascomycota</taxon>
        <taxon>Pezizomycotina</taxon>
        <taxon>Sordariomycetes</taxon>
        <taxon>Hypocreomycetidae</taxon>
        <taxon>Glomerellales</taxon>
        <taxon>Glomerellaceae</taxon>
        <taxon>Colletotrichum</taxon>
        <taxon>Colletotrichum truncatum species complex</taxon>
    </lineage>
</organism>
<sequence length="342" mass="38218">MASAELSSKKRKRAEAAAADDTAVTSKKSKSDKKEKKEKKSKSKDSEPEAAAPADEFIALEESKKEKKERKRKDKEARKAAAAETEEAAADTSAMDIDPPPAESKKDKKKSKKSKTEEPEPAAEVTKEDKKEKKKEKKEKKEKKDKKDEKEAEKSTATEDKASKKSKKSKKAEEPAPEPAAQEPAEEPAPAEGGKREKYIVFVGNLPYTANQNSIKEHFAAYKPTAVRCLHKDGNPNVCRGIAFLEFSNGSNMRTCLDKMHHTEFDDGLSPARRINLELSAGGGGKSKFRREKIKERNVHLDENRAKRLQKEDEYKKQRASEGGSNTQQDSIHPSRLAMMYQ</sequence>
<proteinExistence type="predicted"/>
<protein>
    <submittedName>
        <fullName evidence="1">RNA binding protein</fullName>
    </submittedName>
</protein>
<comment type="caution">
    <text evidence="1">The sequence shown here is derived from an EMBL/GenBank/DDBJ whole genome shotgun (WGS) entry which is preliminary data.</text>
</comment>
<gene>
    <name evidence="1" type="ORF">CTRU02_207671</name>
</gene>
<dbReference type="Proteomes" id="UP000805649">
    <property type="component" value="Unassembled WGS sequence"/>
</dbReference>
<evidence type="ECO:0000313" key="1">
    <source>
        <dbReference type="EMBL" id="KAL0937940.1"/>
    </source>
</evidence>